<proteinExistence type="predicted"/>
<accession>A0A1C7M7T6</accession>
<evidence type="ECO:0000256" key="1">
    <source>
        <dbReference type="SAM" id="MobiDB-lite"/>
    </source>
</evidence>
<dbReference type="OrthoDB" id="3064136at2759"/>
<feature type="region of interest" description="Disordered" evidence="1">
    <location>
        <begin position="512"/>
        <end position="536"/>
    </location>
</feature>
<evidence type="ECO:0000313" key="2">
    <source>
        <dbReference type="EMBL" id="OBZ72960.1"/>
    </source>
</evidence>
<sequence>MAGRSFLDMKSVEQDAEDDGLATILSPKSPALTGAVFGSAPRRRRPSTPKASSVPAATPQTSQASLRPKMKPVIDKELPRTPSSAPPKARAVKRPDSPDVDTFLARTPRPRRRSSATFNPPSAGARTLRSRAGSTIGPSSWKVGKTQQVQGDVSPVSDYGTLLPVEPAGGAESSGGEGEGSETDSSIDLHTPLPHLMFRDGLLSPRSKLLPKGTPPVSLYVEDDDSVAIDRARSVLSVASTSGSVMTKTGLMKDPRDTARRRVRHRDGQLLRAGMGLTTGLGWSDSEDEDAPSTLTRRLITARQPSLSTASSRTPSQMSKIAPRVMSPTLFTSPMLAGSRSASAAFSAYRTSTADTDSVLSTSTVPRSRATSASSSSSASPQLTLITPFELDLRTAPTSIKRSCSGRWPPAYPHALQRVSGPPSLATAVFVTSPAHAVKRAASDAFANIISSRPSCARGPFCDVPGTECGEDQYGERSHTVLVPTPPAAAPAADAQSQVPAARLRPQPVGGRALDPARGRGCSSQEAPNTKEQLRRRCTSRAAQKCNRSLLEGLASNYTRRMMEKNRDQKAETL</sequence>
<dbReference type="STRING" id="5627.A0A1C7M7T6"/>
<protein>
    <submittedName>
        <fullName evidence="2">Uncharacterized protein</fullName>
    </submittedName>
</protein>
<dbReference type="EMBL" id="LUGG01000007">
    <property type="protein sequence ID" value="OBZ72960.1"/>
    <property type="molecule type" value="Genomic_DNA"/>
</dbReference>
<evidence type="ECO:0000313" key="3">
    <source>
        <dbReference type="Proteomes" id="UP000092993"/>
    </source>
</evidence>
<dbReference type="AlphaFoldDB" id="A0A1C7M7T6"/>
<feature type="compositionally biased region" description="Polar residues" evidence="1">
    <location>
        <begin position="522"/>
        <end position="531"/>
    </location>
</feature>
<feature type="region of interest" description="Disordered" evidence="1">
    <location>
        <begin position="357"/>
        <end position="380"/>
    </location>
</feature>
<gene>
    <name evidence="2" type="ORF">A0H81_07223</name>
</gene>
<dbReference type="Proteomes" id="UP000092993">
    <property type="component" value="Unassembled WGS sequence"/>
</dbReference>
<keyword evidence="3" id="KW-1185">Reference proteome</keyword>
<comment type="caution">
    <text evidence="2">The sequence shown here is derived from an EMBL/GenBank/DDBJ whole genome shotgun (WGS) entry which is preliminary data.</text>
</comment>
<feature type="region of interest" description="Disordered" evidence="1">
    <location>
        <begin position="1"/>
        <end position="187"/>
    </location>
</feature>
<reference evidence="2 3" key="1">
    <citation type="submission" date="2016-03" db="EMBL/GenBank/DDBJ databases">
        <title>Whole genome sequencing of Grifola frondosa 9006-11.</title>
        <authorList>
            <person name="Min B."/>
            <person name="Park H."/>
            <person name="Kim J.-G."/>
            <person name="Cho H."/>
            <person name="Oh Y.-L."/>
            <person name="Kong W.-S."/>
            <person name="Choi I.-G."/>
        </authorList>
    </citation>
    <scope>NUCLEOTIDE SEQUENCE [LARGE SCALE GENOMIC DNA]</scope>
    <source>
        <strain evidence="2 3">9006-11</strain>
    </source>
</reference>
<feature type="compositionally biased region" description="Low complexity" evidence="1">
    <location>
        <begin position="361"/>
        <end position="380"/>
    </location>
</feature>
<name>A0A1C7M7T6_GRIFR</name>
<organism evidence="2 3">
    <name type="scientific">Grifola frondosa</name>
    <name type="common">Maitake</name>
    <name type="synonym">Polyporus frondosus</name>
    <dbReference type="NCBI Taxonomy" id="5627"/>
    <lineage>
        <taxon>Eukaryota</taxon>
        <taxon>Fungi</taxon>
        <taxon>Dikarya</taxon>
        <taxon>Basidiomycota</taxon>
        <taxon>Agaricomycotina</taxon>
        <taxon>Agaricomycetes</taxon>
        <taxon>Polyporales</taxon>
        <taxon>Grifolaceae</taxon>
        <taxon>Grifola</taxon>
    </lineage>
</organism>